<feature type="region of interest" description="Disordered" evidence="1">
    <location>
        <begin position="1"/>
        <end position="85"/>
    </location>
</feature>
<organism evidence="2 3">
    <name type="scientific">Kwoniella dendrophila CBS 6074</name>
    <dbReference type="NCBI Taxonomy" id="1295534"/>
    <lineage>
        <taxon>Eukaryota</taxon>
        <taxon>Fungi</taxon>
        <taxon>Dikarya</taxon>
        <taxon>Basidiomycota</taxon>
        <taxon>Agaricomycotina</taxon>
        <taxon>Tremellomycetes</taxon>
        <taxon>Tremellales</taxon>
        <taxon>Cryptococcaceae</taxon>
        <taxon>Kwoniella</taxon>
    </lineage>
</organism>
<dbReference type="Proteomes" id="UP001355207">
    <property type="component" value="Chromosome 6"/>
</dbReference>
<evidence type="ECO:0000313" key="2">
    <source>
        <dbReference type="EMBL" id="WWC90005.1"/>
    </source>
</evidence>
<dbReference type="RefSeq" id="XP_066076768.1">
    <property type="nucleotide sequence ID" value="XM_066220671.1"/>
</dbReference>
<dbReference type="AlphaFoldDB" id="A0AAX4JZJ4"/>
<evidence type="ECO:0000256" key="1">
    <source>
        <dbReference type="SAM" id="MobiDB-lite"/>
    </source>
</evidence>
<keyword evidence="3" id="KW-1185">Reference proteome</keyword>
<reference evidence="2 3" key="1">
    <citation type="submission" date="2024-01" db="EMBL/GenBank/DDBJ databases">
        <title>Comparative genomics of Cryptococcus and Kwoniella reveals pathogenesis evolution and contrasting modes of karyotype evolution via chromosome fusion or intercentromeric recombination.</title>
        <authorList>
            <person name="Coelho M.A."/>
            <person name="David-Palma M."/>
            <person name="Shea T."/>
            <person name="Bowers K."/>
            <person name="McGinley-Smith S."/>
            <person name="Mohammad A.W."/>
            <person name="Gnirke A."/>
            <person name="Yurkov A.M."/>
            <person name="Nowrousian M."/>
            <person name="Sun S."/>
            <person name="Cuomo C.A."/>
            <person name="Heitman J."/>
        </authorList>
    </citation>
    <scope>NUCLEOTIDE SEQUENCE [LARGE SCALE GENOMIC DNA]</scope>
    <source>
        <strain evidence="2 3">CBS 6074</strain>
    </source>
</reference>
<accession>A0AAX4JZJ4</accession>
<dbReference type="Gene3D" id="3.10.580.10">
    <property type="entry name" value="CBS-domain"/>
    <property type="match status" value="1"/>
</dbReference>
<dbReference type="InterPro" id="IPR046342">
    <property type="entry name" value="CBS_dom_sf"/>
</dbReference>
<dbReference type="EMBL" id="CP144103">
    <property type="protein sequence ID" value="WWC90005.1"/>
    <property type="molecule type" value="Genomic_DNA"/>
</dbReference>
<feature type="compositionally biased region" description="Polar residues" evidence="1">
    <location>
        <begin position="46"/>
        <end position="69"/>
    </location>
</feature>
<proteinExistence type="predicted"/>
<dbReference type="GeneID" id="91095605"/>
<protein>
    <submittedName>
        <fullName evidence="2">Uncharacterized protein</fullName>
    </submittedName>
</protein>
<feature type="compositionally biased region" description="Low complexity" evidence="1">
    <location>
        <begin position="73"/>
        <end position="85"/>
    </location>
</feature>
<sequence length="455" mass="49060">MQTSLSTIPIPLTVDSSSSLHRRRPSLTLSPHFAGSHPVLIPSRHGTISNRSPRSANETGALSTSPSLRRQSRGSFGSTSHSLSGSLTLGSAFLSRSSGVFDDDEQDEDFEKDDGGWLEHTAEDILRADEETVLLLSSGTYYLLIEPNSDGQSPEFFDYADLNTFLLLVLDAKSNNPESANAKYREAVDCLRRGDSVNVGTMCNISGKNPCHLISQDTPLRSFIRLFSTGVHRVAIEGGGVLSHDMVLRYLVSLSEDQIPSVLQSQIASKAFRLSLKPLISISSTATILDAMHIMNRDGLRVLGVLGELNKRSTPNDSSPLLAPTNDTEGGLISVVRAKDCASLVIPSEGKKALTMALSELVKLVEANEVGGKERGEERMPIHTLPPSTTLLYACHLILATSSSRVFVRNDLTPSPLVSPAFEAISSPPLAPAQLSPHCVLSIVDVFKCLVKVYT</sequence>
<name>A0AAX4JZJ4_9TREE</name>
<evidence type="ECO:0000313" key="3">
    <source>
        <dbReference type="Proteomes" id="UP001355207"/>
    </source>
</evidence>
<gene>
    <name evidence="2" type="ORF">L201_004935</name>
</gene>